<evidence type="ECO:0000256" key="2">
    <source>
        <dbReference type="SAM" id="Phobius"/>
    </source>
</evidence>
<feature type="transmembrane region" description="Helical" evidence="2">
    <location>
        <begin position="135"/>
        <end position="155"/>
    </location>
</feature>
<dbReference type="EMBL" id="JACEIK010003748">
    <property type="protein sequence ID" value="MCD9642951.1"/>
    <property type="molecule type" value="Genomic_DNA"/>
</dbReference>
<evidence type="ECO:0000256" key="1">
    <source>
        <dbReference type="ARBA" id="ARBA00010199"/>
    </source>
</evidence>
<dbReference type="InterPro" id="IPR002528">
    <property type="entry name" value="MATE_fam"/>
</dbReference>
<comment type="caution">
    <text evidence="3">The sequence shown here is derived from an EMBL/GenBank/DDBJ whole genome shotgun (WGS) entry which is preliminary data.</text>
</comment>
<dbReference type="Pfam" id="PF01554">
    <property type="entry name" value="MatE"/>
    <property type="match status" value="1"/>
</dbReference>
<keyword evidence="2" id="KW-0472">Membrane</keyword>
<sequence>MLNYVNVKQSGLVGGLETLCGQAYGANQWQRVGTYTYSAVISLLLVCIPISILWLFMAKLLILTGQDPVISVEASKYSMWLIPALFGGAILRPLTRYLQIQSLILPMLLSAFAVLCLHISLCWFFIFQLGLGKSGAAIAFCFSIWTFLALLVLYINRSSSCERTRTPLSKDAFLSIGQFFRYATASALMVCLKWWSFEVLILLSGLLPNPKLETSVLSICLTISALHSAIPFGVGAGARNS</sequence>
<evidence type="ECO:0000313" key="3">
    <source>
        <dbReference type="EMBL" id="MCD9642951.1"/>
    </source>
</evidence>
<dbReference type="PANTHER" id="PTHR11206">
    <property type="entry name" value="MULTIDRUG RESISTANCE PROTEIN"/>
    <property type="match status" value="1"/>
</dbReference>
<keyword evidence="2" id="KW-0812">Transmembrane</keyword>
<evidence type="ECO:0000313" key="4">
    <source>
        <dbReference type="Proteomes" id="UP000823775"/>
    </source>
</evidence>
<keyword evidence="4" id="KW-1185">Reference proteome</keyword>
<keyword evidence="2" id="KW-1133">Transmembrane helix</keyword>
<gene>
    <name evidence="3" type="ORF">HAX54_030019</name>
</gene>
<reference evidence="3 4" key="1">
    <citation type="journal article" date="2021" name="BMC Genomics">
        <title>Datura genome reveals duplications of psychoactive alkaloid biosynthetic genes and high mutation rate following tissue culture.</title>
        <authorList>
            <person name="Rajewski A."/>
            <person name="Carter-House D."/>
            <person name="Stajich J."/>
            <person name="Litt A."/>
        </authorList>
    </citation>
    <scope>NUCLEOTIDE SEQUENCE [LARGE SCALE GENOMIC DNA]</scope>
    <source>
        <strain evidence="3">AR-01</strain>
    </source>
</reference>
<proteinExistence type="inferred from homology"/>
<organism evidence="3 4">
    <name type="scientific">Datura stramonium</name>
    <name type="common">Jimsonweed</name>
    <name type="synonym">Common thornapple</name>
    <dbReference type="NCBI Taxonomy" id="4076"/>
    <lineage>
        <taxon>Eukaryota</taxon>
        <taxon>Viridiplantae</taxon>
        <taxon>Streptophyta</taxon>
        <taxon>Embryophyta</taxon>
        <taxon>Tracheophyta</taxon>
        <taxon>Spermatophyta</taxon>
        <taxon>Magnoliopsida</taxon>
        <taxon>eudicotyledons</taxon>
        <taxon>Gunneridae</taxon>
        <taxon>Pentapetalae</taxon>
        <taxon>asterids</taxon>
        <taxon>lamiids</taxon>
        <taxon>Solanales</taxon>
        <taxon>Solanaceae</taxon>
        <taxon>Solanoideae</taxon>
        <taxon>Datureae</taxon>
        <taxon>Datura</taxon>
    </lineage>
</organism>
<comment type="similarity">
    <text evidence="1">Belongs to the multi antimicrobial extrusion (MATE) (TC 2.A.66.1) family.</text>
</comment>
<feature type="transmembrane region" description="Helical" evidence="2">
    <location>
        <begin position="179"/>
        <end position="196"/>
    </location>
</feature>
<feature type="transmembrane region" description="Helical" evidence="2">
    <location>
        <begin position="216"/>
        <end position="238"/>
    </location>
</feature>
<protein>
    <submittedName>
        <fullName evidence="3">Uncharacterized protein</fullName>
    </submittedName>
</protein>
<feature type="transmembrane region" description="Helical" evidence="2">
    <location>
        <begin position="35"/>
        <end position="57"/>
    </location>
</feature>
<name>A0ABS8V8C8_DATST</name>
<feature type="transmembrane region" description="Helical" evidence="2">
    <location>
        <begin position="77"/>
        <end position="95"/>
    </location>
</feature>
<dbReference type="Proteomes" id="UP000823775">
    <property type="component" value="Unassembled WGS sequence"/>
</dbReference>
<accession>A0ABS8V8C8</accession>
<feature type="transmembrane region" description="Helical" evidence="2">
    <location>
        <begin position="107"/>
        <end position="129"/>
    </location>
</feature>